<evidence type="ECO:0000313" key="3">
    <source>
        <dbReference type="EMBL" id="GMH60585.1"/>
    </source>
</evidence>
<evidence type="ECO:0000256" key="2">
    <source>
        <dbReference type="SAM" id="MobiDB-lite"/>
    </source>
</evidence>
<dbReference type="OrthoDB" id="312459at2759"/>
<evidence type="ECO:0000256" key="1">
    <source>
        <dbReference type="SAM" id="Coils"/>
    </source>
</evidence>
<proteinExistence type="predicted"/>
<dbReference type="EMBL" id="BRXZ01006434">
    <property type="protein sequence ID" value="GMH60585.1"/>
    <property type="molecule type" value="Genomic_DNA"/>
</dbReference>
<accession>A0A9W7A0G1</accession>
<evidence type="ECO:0000313" key="4">
    <source>
        <dbReference type="Proteomes" id="UP001165082"/>
    </source>
</evidence>
<reference evidence="3" key="1">
    <citation type="submission" date="2022-07" db="EMBL/GenBank/DDBJ databases">
        <title>Genome analysis of Parmales, a sister group of diatoms, reveals the evolutionary specialization of diatoms from phago-mixotrophs to photoautotrophs.</title>
        <authorList>
            <person name="Ban H."/>
            <person name="Sato S."/>
            <person name="Yoshikawa S."/>
            <person name="Kazumasa Y."/>
            <person name="Nakamura Y."/>
            <person name="Ichinomiya M."/>
            <person name="Saitoh K."/>
            <person name="Sato N."/>
            <person name="Blanc-Mathieu R."/>
            <person name="Endo H."/>
            <person name="Kuwata A."/>
            <person name="Ogata H."/>
        </authorList>
    </citation>
    <scope>NUCLEOTIDE SEQUENCE</scope>
</reference>
<gene>
    <name evidence="3" type="ORF">TrRE_jg7331</name>
</gene>
<dbReference type="Proteomes" id="UP001165082">
    <property type="component" value="Unassembled WGS sequence"/>
</dbReference>
<dbReference type="AlphaFoldDB" id="A0A9W7A0G1"/>
<protein>
    <submittedName>
        <fullName evidence="3">Uncharacterized protein</fullName>
    </submittedName>
</protein>
<sequence length="224" mass="24621">RAGVMGEEGEIPGSKAGKVVDSVSSSHLFLTILTVATPLHPPRSILLRFKTRQERNDVLGGLRMMMAEGWVKEKAFDGKPMSPASSSPNSSYSIFKKKGTGGGGGGGGFETPKSATKVYGSGGEHGAKTMVLLEDVHSQLSKERGNYERLLIQLLQSTFDLASKEEEVAKFKRRMEESEKGIGRVDDKVLMQLSKKLETLLIDNEDLREQNERLLKEIQQQGKQ</sequence>
<organism evidence="3 4">
    <name type="scientific">Triparma retinervis</name>
    <dbReference type="NCBI Taxonomy" id="2557542"/>
    <lineage>
        <taxon>Eukaryota</taxon>
        <taxon>Sar</taxon>
        <taxon>Stramenopiles</taxon>
        <taxon>Ochrophyta</taxon>
        <taxon>Bolidophyceae</taxon>
        <taxon>Parmales</taxon>
        <taxon>Triparmaceae</taxon>
        <taxon>Triparma</taxon>
    </lineage>
</organism>
<feature type="coiled-coil region" evidence="1">
    <location>
        <begin position="161"/>
        <end position="224"/>
    </location>
</feature>
<keyword evidence="1" id="KW-0175">Coiled coil</keyword>
<feature type="non-terminal residue" evidence="3">
    <location>
        <position position="1"/>
    </location>
</feature>
<name>A0A9W7A0G1_9STRA</name>
<comment type="caution">
    <text evidence="3">The sequence shown here is derived from an EMBL/GenBank/DDBJ whole genome shotgun (WGS) entry which is preliminary data.</text>
</comment>
<keyword evidence="4" id="KW-1185">Reference proteome</keyword>
<feature type="region of interest" description="Disordered" evidence="2">
    <location>
        <begin position="78"/>
        <end position="108"/>
    </location>
</feature>
<feature type="compositionally biased region" description="Low complexity" evidence="2">
    <location>
        <begin position="80"/>
        <end position="93"/>
    </location>
</feature>